<dbReference type="EMBL" id="JADBEE010000001">
    <property type="protein sequence ID" value="MBE1514573.1"/>
    <property type="molecule type" value="Genomic_DNA"/>
</dbReference>
<keyword evidence="1" id="KW-0547">Nucleotide-binding</keyword>
<organism evidence="5 6">
    <name type="scientific">Nesterenkonia halotolerans</name>
    <dbReference type="NCBI Taxonomy" id="225325"/>
    <lineage>
        <taxon>Bacteria</taxon>
        <taxon>Bacillati</taxon>
        <taxon>Actinomycetota</taxon>
        <taxon>Actinomycetes</taxon>
        <taxon>Micrococcales</taxon>
        <taxon>Micrococcaceae</taxon>
        <taxon>Nesterenkonia</taxon>
    </lineage>
</organism>
<dbReference type="Gene3D" id="3.40.50.300">
    <property type="entry name" value="P-loop containing nucleotide triphosphate hydrolases"/>
    <property type="match status" value="1"/>
</dbReference>
<dbReference type="GO" id="GO:0005524">
    <property type="term" value="F:ATP binding"/>
    <property type="evidence" value="ECO:0007669"/>
    <property type="project" value="UniProtKB-KW"/>
</dbReference>
<dbReference type="InterPro" id="IPR003593">
    <property type="entry name" value="AAA+_ATPase"/>
</dbReference>
<evidence type="ECO:0000313" key="6">
    <source>
        <dbReference type="Proteomes" id="UP000636579"/>
    </source>
</evidence>
<dbReference type="PANTHER" id="PTHR24220">
    <property type="entry name" value="IMPORT ATP-BINDING PROTEIN"/>
    <property type="match status" value="1"/>
</dbReference>
<evidence type="ECO:0000259" key="4">
    <source>
        <dbReference type="PROSITE" id="PS50893"/>
    </source>
</evidence>
<evidence type="ECO:0000313" key="5">
    <source>
        <dbReference type="EMBL" id="MBE1514573.1"/>
    </source>
</evidence>
<comment type="caution">
    <text evidence="5">The sequence shown here is derived from an EMBL/GenBank/DDBJ whole genome shotgun (WGS) entry which is preliminary data.</text>
</comment>
<dbReference type="PROSITE" id="PS00211">
    <property type="entry name" value="ABC_TRANSPORTER_1"/>
    <property type="match status" value="1"/>
</dbReference>
<dbReference type="Pfam" id="PF00005">
    <property type="entry name" value="ABC_tran"/>
    <property type="match status" value="1"/>
</dbReference>
<reference evidence="5 6" key="1">
    <citation type="submission" date="2020-10" db="EMBL/GenBank/DDBJ databases">
        <title>Sequencing the genomes of 1000 actinobacteria strains.</title>
        <authorList>
            <person name="Klenk H.-P."/>
        </authorList>
    </citation>
    <scope>NUCLEOTIDE SEQUENCE [LARGE SCALE GENOMIC DNA]</scope>
    <source>
        <strain evidence="5 6">DSM 15474</strain>
    </source>
</reference>
<accession>A0ABR9J6H1</accession>
<dbReference type="InterPro" id="IPR003439">
    <property type="entry name" value="ABC_transporter-like_ATP-bd"/>
</dbReference>
<dbReference type="RefSeq" id="WP_192591307.1">
    <property type="nucleotide sequence ID" value="NZ_JADBEE010000001.1"/>
</dbReference>
<evidence type="ECO:0000256" key="1">
    <source>
        <dbReference type="ARBA" id="ARBA00022741"/>
    </source>
</evidence>
<feature type="domain" description="ABC transporter" evidence="4">
    <location>
        <begin position="2"/>
        <end position="269"/>
    </location>
</feature>
<dbReference type="SUPFAM" id="SSF52540">
    <property type="entry name" value="P-loop containing nucleoside triphosphate hydrolases"/>
    <property type="match status" value="1"/>
</dbReference>
<keyword evidence="2 5" id="KW-0067">ATP-binding</keyword>
<evidence type="ECO:0000256" key="3">
    <source>
        <dbReference type="SAM" id="MobiDB-lite"/>
    </source>
</evidence>
<dbReference type="InterPro" id="IPR027417">
    <property type="entry name" value="P-loop_NTPase"/>
</dbReference>
<name>A0ABR9J6H1_9MICC</name>
<proteinExistence type="predicted"/>
<dbReference type="Proteomes" id="UP000636579">
    <property type="component" value="Unassembled WGS sequence"/>
</dbReference>
<gene>
    <name evidence="5" type="ORF">H4W26_001328</name>
</gene>
<protein>
    <submittedName>
        <fullName evidence="5">D-methionine transport system ATP-binding protein</fullName>
    </submittedName>
</protein>
<dbReference type="InterPro" id="IPR017871">
    <property type="entry name" value="ABC_transporter-like_CS"/>
</dbReference>
<keyword evidence="6" id="KW-1185">Reference proteome</keyword>
<dbReference type="SMART" id="SM00382">
    <property type="entry name" value="AAA"/>
    <property type="match status" value="1"/>
</dbReference>
<dbReference type="PROSITE" id="PS50893">
    <property type="entry name" value="ABC_TRANSPORTER_2"/>
    <property type="match status" value="1"/>
</dbReference>
<sequence>MIEFDQVNKTFTQRSATGRGKPLHALHDISLSIDEAEIFGVVGESGSGKSTLLRLINALEAPSSGVVRVNGVDLAALRPAEKRLQRRRIGMIFQQFNLLANKTVAANVALPLSLHRRRGMPGAKGHGAQETTGRGAAETSGRGAPRERALEMLDFVNMGAHAAKHPAQLSGGEKQRVAIARALVNEPDILLCDEPTSSLDSQHTDEVMATLLRVRREMDTSIVVVSHELEVIRGACDRAAILESGRLTGVVDIAAPEARERFNSYSERARRYLEGGQE</sequence>
<feature type="region of interest" description="Disordered" evidence="3">
    <location>
        <begin position="117"/>
        <end position="144"/>
    </location>
</feature>
<evidence type="ECO:0000256" key="2">
    <source>
        <dbReference type="ARBA" id="ARBA00022840"/>
    </source>
</evidence>
<dbReference type="InterPro" id="IPR015854">
    <property type="entry name" value="ABC_transpr_LolD-like"/>
</dbReference>